<evidence type="ECO:0000256" key="3">
    <source>
        <dbReference type="PROSITE-ProRule" id="PRU00284"/>
    </source>
</evidence>
<evidence type="ECO:0000259" key="6">
    <source>
        <dbReference type="PROSITE" id="PS50192"/>
    </source>
</evidence>
<feature type="domain" description="Methyl-accepting transducer" evidence="5">
    <location>
        <begin position="329"/>
        <end position="558"/>
    </location>
</feature>
<dbReference type="KEGG" id="ggr:HKW67_16615"/>
<dbReference type="SMART" id="SM00283">
    <property type="entry name" value="MA"/>
    <property type="match status" value="1"/>
</dbReference>
<dbReference type="PANTHER" id="PTHR43531:SF11">
    <property type="entry name" value="METHYL-ACCEPTING CHEMOTAXIS PROTEIN 3"/>
    <property type="match status" value="1"/>
</dbReference>
<dbReference type="PROSITE" id="PS50192">
    <property type="entry name" value="T_SNARE"/>
    <property type="match status" value="1"/>
</dbReference>
<accession>A0A6M4IS88</accession>
<evidence type="ECO:0000313" key="7">
    <source>
        <dbReference type="EMBL" id="QJR37025.1"/>
    </source>
</evidence>
<feature type="transmembrane region" description="Helical" evidence="4">
    <location>
        <begin position="20"/>
        <end position="36"/>
    </location>
</feature>
<evidence type="ECO:0000313" key="8">
    <source>
        <dbReference type="Proteomes" id="UP000500938"/>
    </source>
</evidence>
<dbReference type="InterPro" id="IPR004089">
    <property type="entry name" value="MCPsignal_dom"/>
</dbReference>
<keyword evidence="4" id="KW-1133">Transmembrane helix</keyword>
<dbReference type="GO" id="GO:0016020">
    <property type="term" value="C:membrane"/>
    <property type="evidence" value="ECO:0007669"/>
    <property type="project" value="InterPro"/>
</dbReference>
<sequence length="586" mass="62232">MSHSKTNTVLGRSRVSADRMLGLVLLAHFPIALALATLHGAWTTAFAFALPISLGAFWLSRWDAGALWTRMVIGTAFMAYSGIFIHQAHGMIEAHFHVFASLAFLLVYRDWRVIVAAAVTIAVHHVGFHVMQSMGVGVYMMNHTVGGHAIVVVHALFVVFESAILVWMSLQLSREASTTQDVFESLEALGEGRVDREPVGDGVAAAVRTVIAAVRSLDHGAAELGLAVQERRAMRFGEQSQLHGAFQSMATRMVDASRTVEQLRARSECDQVNTQRFLDTLTPAIVSMRDGDLTSVIGTGFSKTYDVTAAAMDGALQQLRDAIGELRSSSEQIDGASGEIAIGADNLAQLTSEQAASLEEVGASLMELASLSQSNAANVGEARSATQDASAAAGNGVSEVQRLMTAMDETRTAARETAKIVKTIDEIAFQTNLLALNASVEAARAGDAGRGFAVVADEVRALALRCADAARTTAELIDQAVQRVEGGVSISNQVGTQLREVSTRINSVNAIMESIGQATSSQQEGINQIRDAVTALNGTVQNAAANAEESASAAQELSAQARAQRAQSERFVVDGAQRRRSVRNAA</sequence>
<dbReference type="AlphaFoldDB" id="A0A6M4IS88"/>
<dbReference type="PRINTS" id="PR00260">
    <property type="entry name" value="CHEMTRNSDUCR"/>
</dbReference>
<keyword evidence="3" id="KW-0807">Transducer</keyword>
<dbReference type="Proteomes" id="UP000500938">
    <property type="component" value="Chromosome"/>
</dbReference>
<evidence type="ECO:0008006" key="9">
    <source>
        <dbReference type="Google" id="ProtNLM"/>
    </source>
</evidence>
<feature type="transmembrane region" description="Helical" evidence="4">
    <location>
        <begin position="113"/>
        <end position="131"/>
    </location>
</feature>
<comment type="similarity">
    <text evidence="2">Belongs to the methyl-accepting chemotaxis (MCP) protein family.</text>
</comment>
<keyword evidence="1" id="KW-0145">Chemotaxis</keyword>
<dbReference type="InterPro" id="IPR004090">
    <property type="entry name" value="Chemotax_Me-accpt_rcpt"/>
</dbReference>
<dbReference type="Pfam" id="PF00015">
    <property type="entry name" value="MCPsignal"/>
    <property type="match status" value="1"/>
</dbReference>
<dbReference type="InterPro" id="IPR051310">
    <property type="entry name" value="MCP_chemotaxis"/>
</dbReference>
<dbReference type="EMBL" id="CP053085">
    <property type="protein sequence ID" value="QJR37025.1"/>
    <property type="molecule type" value="Genomic_DNA"/>
</dbReference>
<dbReference type="GO" id="GO:0004888">
    <property type="term" value="F:transmembrane signaling receptor activity"/>
    <property type="evidence" value="ECO:0007669"/>
    <property type="project" value="InterPro"/>
</dbReference>
<dbReference type="GO" id="GO:0006935">
    <property type="term" value="P:chemotaxis"/>
    <property type="evidence" value="ECO:0007669"/>
    <property type="project" value="UniProtKB-KW"/>
</dbReference>
<evidence type="ECO:0000256" key="1">
    <source>
        <dbReference type="ARBA" id="ARBA00022500"/>
    </source>
</evidence>
<protein>
    <recommendedName>
        <fullName evidence="9">Methyl-accepting chemotaxis protein</fullName>
    </recommendedName>
</protein>
<name>A0A6M4IS88_9BACT</name>
<dbReference type="InterPro" id="IPR000727">
    <property type="entry name" value="T_SNARE_dom"/>
</dbReference>
<gene>
    <name evidence="7" type="ORF">HKW67_16615</name>
</gene>
<feature type="domain" description="T-SNARE coiled-coil homology" evidence="6">
    <location>
        <begin position="488"/>
        <end position="550"/>
    </location>
</feature>
<feature type="transmembrane region" description="Helical" evidence="4">
    <location>
        <begin position="67"/>
        <end position="85"/>
    </location>
</feature>
<keyword evidence="4" id="KW-0472">Membrane</keyword>
<dbReference type="Gene3D" id="1.10.287.950">
    <property type="entry name" value="Methyl-accepting chemotaxis protein"/>
    <property type="match status" value="1"/>
</dbReference>
<feature type="transmembrane region" description="Helical" evidence="4">
    <location>
        <begin position="42"/>
        <end position="60"/>
    </location>
</feature>
<dbReference type="PANTHER" id="PTHR43531">
    <property type="entry name" value="PROTEIN ICFG"/>
    <property type="match status" value="1"/>
</dbReference>
<dbReference type="RefSeq" id="WP_171226458.1">
    <property type="nucleotide sequence ID" value="NZ_CP053085.1"/>
</dbReference>
<keyword evidence="8" id="KW-1185">Reference proteome</keyword>
<proteinExistence type="inferred from homology"/>
<dbReference type="PROSITE" id="PS50111">
    <property type="entry name" value="CHEMOTAXIS_TRANSDUC_2"/>
    <property type="match status" value="1"/>
</dbReference>
<keyword evidence="4" id="KW-0812">Transmembrane</keyword>
<dbReference type="GO" id="GO:0007165">
    <property type="term" value="P:signal transduction"/>
    <property type="evidence" value="ECO:0007669"/>
    <property type="project" value="UniProtKB-KW"/>
</dbReference>
<organism evidence="7 8">
    <name type="scientific">Gemmatimonas groenlandica</name>
    <dbReference type="NCBI Taxonomy" id="2732249"/>
    <lineage>
        <taxon>Bacteria</taxon>
        <taxon>Pseudomonadati</taxon>
        <taxon>Gemmatimonadota</taxon>
        <taxon>Gemmatimonadia</taxon>
        <taxon>Gemmatimonadales</taxon>
        <taxon>Gemmatimonadaceae</taxon>
        <taxon>Gemmatimonas</taxon>
    </lineage>
</organism>
<dbReference type="SUPFAM" id="SSF58104">
    <property type="entry name" value="Methyl-accepting chemotaxis protein (MCP) signaling domain"/>
    <property type="match status" value="1"/>
</dbReference>
<evidence type="ECO:0000256" key="4">
    <source>
        <dbReference type="SAM" id="Phobius"/>
    </source>
</evidence>
<reference evidence="7 8" key="1">
    <citation type="submission" date="2020-05" db="EMBL/GenBank/DDBJ databases">
        <title>Complete genome sequence of Gemmatimonas greenlandica TET16.</title>
        <authorList>
            <person name="Zeng Y."/>
        </authorList>
    </citation>
    <scope>NUCLEOTIDE SEQUENCE [LARGE SCALE GENOMIC DNA]</scope>
    <source>
        <strain evidence="7 8">TET16</strain>
    </source>
</reference>
<evidence type="ECO:0000256" key="2">
    <source>
        <dbReference type="ARBA" id="ARBA00029447"/>
    </source>
</evidence>
<evidence type="ECO:0000259" key="5">
    <source>
        <dbReference type="PROSITE" id="PS50111"/>
    </source>
</evidence>
<feature type="transmembrane region" description="Helical" evidence="4">
    <location>
        <begin position="151"/>
        <end position="170"/>
    </location>
</feature>